<evidence type="ECO:0000313" key="1">
    <source>
        <dbReference type="EMBL" id="GJE08370.1"/>
    </source>
</evidence>
<dbReference type="RefSeq" id="WP_238278058.1">
    <property type="nucleotide sequence ID" value="NZ_BPQR01000076.1"/>
</dbReference>
<protein>
    <recommendedName>
        <fullName evidence="3">DUF2169 domain-containing protein</fullName>
    </recommendedName>
</protein>
<reference evidence="1" key="1">
    <citation type="journal article" date="2021" name="Front. Microbiol.">
        <title>Comprehensive Comparative Genomics and Phenotyping of Methylobacterium Species.</title>
        <authorList>
            <person name="Alessa O."/>
            <person name="Ogura Y."/>
            <person name="Fujitani Y."/>
            <person name="Takami H."/>
            <person name="Hayashi T."/>
            <person name="Sahin N."/>
            <person name="Tani A."/>
        </authorList>
    </citation>
    <scope>NUCLEOTIDE SEQUENCE</scope>
    <source>
        <strain evidence="1">LMG 23639</strain>
    </source>
</reference>
<name>A0ABQ4SYS9_9HYPH</name>
<keyword evidence="2" id="KW-1185">Reference proteome</keyword>
<reference evidence="1" key="2">
    <citation type="submission" date="2021-08" db="EMBL/GenBank/DDBJ databases">
        <authorList>
            <person name="Tani A."/>
            <person name="Ola A."/>
            <person name="Ogura Y."/>
            <person name="Katsura K."/>
            <person name="Hayashi T."/>
        </authorList>
    </citation>
    <scope>NUCLEOTIDE SEQUENCE</scope>
    <source>
        <strain evidence="1">LMG 23639</strain>
    </source>
</reference>
<organism evidence="1 2">
    <name type="scientific">Methylobacterium jeotgali</name>
    <dbReference type="NCBI Taxonomy" id="381630"/>
    <lineage>
        <taxon>Bacteria</taxon>
        <taxon>Pseudomonadati</taxon>
        <taxon>Pseudomonadota</taxon>
        <taxon>Alphaproteobacteria</taxon>
        <taxon>Hyphomicrobiales</taxon>
        <taxon>Methylobacteriaceae</taxon>
        <taxon>Methylobacterium</taxon>
    </lineage>
</organism>
<gene>
    <name evidence="1" type="ORF">AOPFMNJM_3707</name>
</gene>
<dbReference type="EMBL" id="BPQR01000076">
    <property type="protein sequence ID" value="GJE08370.1"/>
    <property type="molecule type" value="Genomic_DNA"/>
</dbReference>
<comment type="caution">
    <text evidence="1">The sequence shown here is derived from an EMBL/GenBank/DDBJ whole genome shotgun (WGS) entry which is preliminary data.</text>
</comment>
<evidence type="ECO:0008006" key="3">
    <source>
        <dbReference type="Google" id="ProtNLM"/>
    </source>
</evidence>
<sequence>MTPATHYGIHRQDEFLFLHEQDGGRCLSPGYGRLDSPFDVRVPHWLRCPHRLCPPEIGPVLDHPFARAMGPDQEARLFYVRAADVHWIWRLSAMTPTLHRFVEPYTVLRRPRISRLAPKLLLTNVAPVAITDTEPGDLVELETLAAMPRLRNLIVCGPLKLPGAEVLDPAGLPMNHDWAAEGRRQLYHLIRRS</sequence>
<evidence type="ECO:0000313" key="2">
    <source>
        <dbReference type="Proteomes" id="UP001055102"/>
    </source>
</evidence>
<accession>A0ABQ4SYS9</accession>
<proteinExistence type="predicted"/>
<dbReference type="Proteomes" id="UP001055102">
    <property type="component" value="Unassembled WGS sequence"/>
</dbReference>